<evidence type="ECO:0000313" key="1">
    <source>
        <dbReference type="EMBL" id="SIT10781.1"/>
    </source>
</evidence>
<organism evidence="1 2">
    <name type="scientific">Rhodobacter aestuarii</name>
    <dbReference type="NCBI Taxonomy" id="453582"/>
    <lineage>
        <taxon>Bacteria</taxon>
        <taxon>Pseudomonadati</taxon>
        <taxon>Pseudomonadota</taxon>
        <taxon>Alphaproteobacteria</taxon>
        <taxon>Rhodobacterales</taxon>
        <taxon>Rhodobacter group</taxon>
        <taxon>Rhodobacter</taxon>
    </lineage>
</organism>
<dbReference type="EMBL" id="FTOG01000010">
    <property type="protein sequence ID" value="SIT10781.1"/>
    <property type="molecule type" value="Genomic_DNA"/>
</dbReference>
<dbReference type="OrthoDB" id="5791859at2"/>
<proteinExistence type="predicted"/>
<gene>
    <name evidence="1" type="ORF">SAMN05421580_11059</name>
</gene>
<protein>
    <submittedName>
        <fullName evidence="1">Uncharacterized protein</fullName>
    </submittedName>
</protein>
<reference evidence="2" key="1">
    <citation type="submission" date="2017-01" db="EMBL/GenBank/DDBJ databases">
        <authorList>
            <person name="Varghese N."/>
            <person name="Submissions S."/>
        </authorList>
    </citation>
    <scope>NUCLEOTIDE SEQUENCE [LARGE SCALE GENOMIC DNA]</scope>
    <source>
        <strain evidence="2">DSM 19945</strain>
    </source>
</reference>
<sequence length="296" mass="32758">MFGRNRKQAVLAKGPVLDLSGDRLRRAFTNLGESAQPTGGVSRYITALHLKSALFKELLGQSATGITETEFLDLAAFIAPVRRRIGPAIARIGIEEMAARIEVLLHGGGTVEERLAHFMASFPDGKEMRWVRDLGAELLHFTQPSVPLMTRWIWDARVSTGVLREIWHAEDVDAAEITAPDDLATFTTLRAEIDGFLEGEGVYRDRLWMTDLLMAHIYAGYINDRGGQYLRNDFTQEGDPMLHTRRMLGLDAVDTKTGRTRLRLIDGSAHEFGGSLSARLDLTTAEDAPEAADAHS</sequence>
<dbReference type="AlphaFoldDB" id="A0A1N7PJL2"/>
<name>A0A1N7PJL2_9RHOB</name>
<evidence type="ECO:0000313" key="2">
    <source>
        <dbReference type="Proteomes" id="UP000186221"/>
    </source>
</evidence>
<dbReference type="RefSeq" id="WP_076485795.1">
    <property type="nucleotide sequence ID" value="NZ_FTOG01000010.1"/>
</dbReference>
<dbReference type="Proteomes" id="UP000186221">
    <property type="component" value="Unassembled WGS sequence"/>
</dbReference>
<keyword evidence="2" id="KW-1185">Reference proteome</keyword>
<accession>A0A1N7PJL2</accession>
<dbReference type="STRING" id="453582.SAMN05421580_11059"/>